<evidence type="ECO:0000256" key="1">
    <source>
        <dbReference type="SAM" id="MobiDB-lite"/>
    </source>
</evidence>
<feature type="compositionally biased region" description="Low complexity" evidence="1">
    <location>
        <begin position="154"/>
        <end position="166"/>
    </location>
</feature>
<feature type="signal peptide" evidence="2">
    <location>
        <begin position="1"/>
        <end position="24"/>
    </location>
</feature>
<organism evidence="3 4">
    <name type="scientific">Seminavis robusta</name>
    <dbReference type="NCBI Taxonomy" id="568900"/>
    <lineage>
        <taxon>Eukaryota</taxon>
        <taxon>Sar</taxon>
        <taxon>Stramenopiles</taxon>
        <taxon>Ochrophyta</taxon>
        <taxon>Bacillariophyta</taxon>
        <taxon>Bacillariophyceae</taxon>
        <taxon>Bacillariophycidae</taxon>
        <taxon>Naviculales</taxon>
        <taxon>Naviculaceae</taxon>
        <taxon>Seminavis</taxon>
    </lineage>
</organism>
<evidence type="ECO:0000313" key="3">
    <source>
        <dbReference type="EMBL" id="CAB9517288.1"/>
    </source>
</evidence>
<name>A0A9N8HNS5_9STRA</name>
<dbReference type="InterPro" id="IPR057491">
    <property type="entry name" value="DiatomPyrShell"/>
</dbReference>
<dbReference type="Pfam" id="PF25192">
    <property type="entry name" value="DiatomPyrShell"/>
    <property type="match status" value="1"/>
</dbReference>
<accession>A0A9N8HNS5</accession>
<feature type="compositionally biased region" description="Polar residues" evidence="1">
    <location>
        <begin position="167"/>
        <end position="188"/>
    </location>
</feature>
<dbReference type="EMBL" id="CAICTM010000845">
    <property type="protein sequence ID" value="CAB9517288.1"/>
    <property type="molecule type" value="Genomic_DNA"/>
</dbReference>
<dbReference type="AlphaFoldDB" id="A0A9N8HNS5"/>
<feature type="region of interest" description="Disordered" evidence="1">
    <location>
        <begin position="250"/>
        <end position="301"/>
    </location>
</feature>
<feature type="region of interest" description="Disordered" evidence="1">
    <location>
        <begin position="153"/>
        <end position="190"/>
    </location>
</feature>
<dbReference type="Proteomes" id="UP001153069">
    <property type="component" value="Unassembled WGS sequence"/>
</dbReference>
<feature type="compositionally biased region" description="Basic and acidic residues" evidence="1">
    <location>
        <begin position="280"/>
        <end position="290"/>
    </location>
</feature>
<evidence type="ECO:0000256" key="2">
    <source>
        <dbReference type="SAM" id="SignalP"/>
    </source>
</evidence>
<evidence type="ECO:0000313" key="4">
    <source>
        <dbReference type="Proteomes" id="UP001153069"/>
    </source>
</evidence>
<sequence>MMSPSHRTRLFLFVSGSLSCCVGSFSFPSRGFQNPRTASSAVRLVSGSLRLAPDNFLESSFPERRAQPDVAAQRDFQPQPPRPVFNEDPGQPLARIQQQQPQVEQTRPPFATESPSHPPTDTKMVGLQPDQRPDFVGLQPDQELFQDWNQNDMSMSASSTQSSTSTVQGNSRKTWSSLPPQTSVQVSSEGRPVSANVEVWQGPNNVPSKMKIYSEDGAMRPWNAAFATVSTNGGSPSLDVKNTGQLEYPTTVTVSNNNPPINNNQHYQQQQQQQDGSSTDNRDTVERSNLRDNNGSYSLRGLGQTETIHSDNLGYFSLSGNTERVAVEVYSEGLPIYATVELWQGPGNMKQVAEIYSDNGLTRPWQATIETPGYECTLAINNVGPMVYPLTASVVPL</sequence>
<gene>
    <name evidence="3" type="ORF">SEMRO_846_G210130.1</name>
</gene>
<feature type="compositionally biased region" description="Low complexity" evidence="1">
    <location>
        <begin position="256"/>
        <end position="274"/>
    </location>
</feature>
<protein>
    <submittedName>
        <fullName evidence="3">Uncharacterized protein</fullName>
    </submittedName>
</protein>
<feature type="chain" id="PRO_5040144665" evidence="2">
    <location>
        <begin position="25"/>
        <end position="397"/>
    </location>
</feature>
<feature type="region of interest" description="Disordered" evidence="1">
    <location>
        <begin position="67"/>
        <end position="124"/>
    </location>
</feature>
<keyword evidence="4" id="KW-1185">Reference proteome</keyword>
<comment type="caution">
    <text evidence="3">The sequence shown here is derived from an EMBL/GenBank/DDBJ whole genome shotgun (WGS) entry which is preliminary data.</text>
</comment>
<proteinExistence type="predicted"/>
<keyword evidence="2" id="KW-0732">Signal</keyword>
<reference evidence="3" key="1">
    <citation type="submission" date="2020-06" db="EMBL/GenBank/DDBJ databases">
        <authorList>
            <consortium name="Plant Systems Biology data submission"/>
        </authorList>
    </citation>
    <scope>NUCLEOTIDE SEQUENCE</scope>
    <source>
        <strain evidence="3">D6</strain>
    </source>
</reference>
<dbReference type="PROSITE" id="PS51257">
    <property type="entry name" value="PROKAR_LIPOPROTEIN"/>
    <property type="match status" value="1"/>
</dbReference>